<organism evidence="1 2">
    <name type="scientific">Phytopseudomonas seleniipraecipitans</name>
    <dbReference type="NCBI Taxonomy" id="640205"/>
    <lineage>
        <taxon>Bacteria</taxon>
        <taxon>Pseudomonadati</taxon>
        <taxon>Pseudomonadota</taxon>
        <taxon>Gammaproteobacteria</taxon>
        <taxon>Pseudomonadales</taxon>
        <taxon>Pseudomonadaceae</taxon>
        <taxon>Phytopseudomonas</taxon>
    </lineage>
</organism>
<proteinExistence type="predicted"/>
<dbReference type="RefSeq" id="WP_070881846.1">
    <property type="nucleotide sequence ID" value="NZ_CP076114.1"/>
</dbReference>
<dbReference type="GO" id="GO:0032259">
    <property type="term" value="P:methylation"/>
    <property type="evidence" value="ECO:0007669"/>
    <property type="project" value="UniProtKB-KW"/>
</dbReference>
<name>A0ABY5JBN5_9GAMM</name>
<reference evidence="1" key="1">
    <citation type="submission" date="2021-05" db="EMBL/GenBank/DDBJ databases">
        <title>Complete genome sequence of Pseudomonas seleniipraecipitans strain D1-6.</title>
        <authorList>
            <person name="Lafi F."/>
            <person name="Eida A."/>
            <person name="Alam I."/>
            <person name="Hert H."/>
            <person name="Saad M."/>
        </authorList>
    </citation>
    <scope>NUCLEOTIDE SEQUENCE</scope>
    <source>
        <strain evidence="1">D1-6</strain>
    </source>
</reference>
<keyword evidence="1" id="KW-0808">Transferase</keyword>
<dbReference type="Gene3D" id="3.40.50.150">
    <property type="entry name" value="Vaccinia Virus protein VP39"/>
    <property type="match status" value="1"/>
</dbReference>
<evidence type="ECO:0000313" key="2">
    <source>
        <dbReference type="Proteomes" id="UP000887421"/>
    </source>
</evidence>
<accession>A0ABY5JBN5</accession>
<dbReference type="GO" id="GO:0008168">
    <property type="term" value="F:methyltransferase activity"/>
    <property type="evidence" value="ECO:0007669"/>
    <property type="project" value="UniProtKB-KW"/>
</dbReference>
<dbReference type="Proteomes" id="UP000887421">
    <property type="component" value="Chromosome"/>
</dbReference>
<sequence length="246" mass="28047">MRTCPVCASRFPNFLPLPAKYFEVFHRLKVFYSLEDFETLNIGQYSCPACQCSDRDRLYALYIAQFLPRPEGRPLRILDIAPAPVLSKLLRGLANVQYRSADLYSELADDKVDITDMYLYPDESFDFIVCSHVLEHVPDDAKAIAELHRVLAPGGRAILMVPILTTIHETDEDPNEKSVDERWARFGQDDHVRMYAKDDFLGRLKNGGFAVESFDSARFREGAFRMHGITETSILYIGSKSARRGI</sequence>
<protein>
    <submittedName>
        <fullName evidence="1">Class I SAM-dependent methyltransferase</fullName>
    </submittedName>
</protein>
<dbReference type="SUPFAM" id="SSF53335">
    <property type="entry name" value="S-adenosyl-L-methionine-dependent methyltransferases"/>
    <property type="match status" value="1"/>
</dbReference>
<dbReference type="InterPro" id="IPR029063">
    <property type="entry name" value="SAM-dependent_MTases_sf"/>
</dbReference>
<evidence type="ECO:0000313" key="1">
    <source>
        <dbReference type="EMBL" id="UUD64976.1"/>
    </source>
</evidence>
<gene>
    <name evidence="1" type="ORF">D16iCDA_04625</name>
</gene>
<dbReference type="Pfam" id="PF13489">
    <property type="entry name" value="Methyltransf_23"/>
    <property type="match status" value="1"/>
</dbReference>
<dbReference type="EMBL" id="CP076114">
    <property type="protein sequence ID" value="UUD64976.1"/>
    <property type="molecule type" value="Genomic_DNA"/>
</dbReference>
<keyword evidence="1" id="KW-0489">Methyltransferase</keyword>
<dbReference type="CDD" id="cd02440">
    <property type="entry name" value="AdoMet_MTases"/>
    <property type="match status" value="1"/>
</dbReference>
<keyword evidence="2" id="KW-1185">Reference proteome</keyword>